<dbReference type="Gene3D" id="1.10.260.40">
    <property type="entry name" value="lambda repressor-like DNA-binding domains"/>
    <property type="match status" value="1"/>
</dbReference>
<protein>
    <submittedName>
        <fullName evidence="2">XRE family transcriptional regulator</fullName>
    </submittedName>
</protein>
<dbReference type="Proteomes" id="UP000306602">
    <property type="component" value="Unassembled WGS sequence"/>
</dbReference>
<gene>
    <name evidence="2" type="ORF">E4Z66_06325</name>
</gene>
<keyword evidence="3" id="KW-1185">Reference proteome</keyword>
<feature type="domain" description="HTH cro/C1-type" evidence="1">
    <location>
        <begin position="34"/>
        <end position="69"/>
    </location>
</feature>
<dbReference type="GO" id="GO:0003677">
    <property type="term" value="F:DNA binding"/>
    <property type="evidence" value="ECO:0007669"/>
    <property type="project" value="InterPro"/>
</dbReference>
<comment type="caution">
    <text evidence="2">The sequence shown here is derived from an EMBL/GenBank/DDBJ whole genome shotgun (WGS) entry which is preliminary data.</text>
</comment>
<dbReference type="RefSeq" id="WP_136462152.1">
    <property type="nucleotide sequence ID" value="NZ_SRKY01000002.1"/>
</dbReference>
<evidence type="ECO:0000313" key="3">
    <source>
        <dbReference type="Proteomes" id="UP000306602"/>
    </source>
</evidence>
<dbReference type="OrthoDB" id="7873382at2"/>
<dbReference type="InterPro" id="IPR001387">
    <property type="entry name" value="Cro/C1-type_HTH"/>
</dbReference>
<dbReference type="CDD" id="cd00093">
    <property type="entry name" value="HTH_XRE"/>
    <property type="match status" value="1"/>
</dbReference>
<evidence type="ECO:0000259" key="1">
    <source>
        <dbReference type="PROSITE" id="PS50943"/>
    </source>
</evidence>
<dbReference type="PROSITE" id="PS50943">
    <property type="entry name" value="HTH_CROC1"/>
    <property type="match status" value="1"/>
</dbReference>
<sequence>MADLKTYPDIAARLRRVREGFSDCNRKEWAKHHGFNPTQYTNWENGTRRIPIDAASALSAKYGLTLDWIYLGREDALSATARNAVSSSSQN</sequence>
<name>A0A4S4NCU0_9RHOB</name>
<dbReference type="Pfam" id="PF01381">
    <property type="entry name" value="HTH_3"/>
    <property type="match status" value="1"/>
</dbReference>
<organism evidence="2 3">
    <name type="scientific">Aliishimia ponticola</name>
    <dbReference type="NCBI Taxonomy" id="2499833"/>
    <lineage>
        <taxon>Bacteria</taxon>
        <taxon>Pseudomonadati</taxon>
        <taxon>Pseudomonadota</taxon>
        <taxon>Alphaproteobacteria</taxon>
        <taxon>Rhodobacterales</taxon>
        <taxon>Paracoccaceae</taxon>
        <taxon>Aliishimia</taxon>
    </lineage>
</organism>
<accession>A0A4S4NCU0</accession>
<dbReference type="AlphaFoldDB" id="A0A4S4NCU0"/>
<dbReference type="EMBL" id="SRKY01000002">
    <property type="protein sequence ID" value="THH36565.1"/>
    <property type="molecule type" value="Genomic_DNA"/>
</dbReference>
<reference evidence="2 3" key="1">
    <citation type="submission" date="2019-04" db="EMBL/GenBank/DDBJ databases">
        <title>Shimia ponticola sp. nov., isolated from seawater.</title>
        <authorList>
            <person name="Kim Y.-O."/>
            <person name="Yoon J.-H."/>
        </authorList>
    </citation>
    <scope>NUCLEOTIDE SEQUENCE [LARGE SCALE GENOMIC DNA]</scope>
    <source>
        <strain evidence="2 3">MYP11</strain>
    </source>
</reference>
<dbReference type="InterPro" id="IPR010982">
    <property type="entry name" value="Lambda_DNA-bd_dom_sf"/>
</dbReference>
<evidence type="ECO:0000313" key="2">
    <source>
        <dbReference type="EMBL" id="THH36565.1"/>
    </source>
</evidence>
<dbReference type="SUPFAM" id="SSF47413">
    <property type="entry name" value="lambda repressor-like DNA-binding domains"/>
    <property type="match status" value="1"/>
</dbReference>
<proteinExistence type="predicted"/>